<keyword evidence="6 17" id="KW-0472">Membrane</keyword>
<feature type="transmembrane region" description="Helical" evidence="17">
    <location>
        <begin position="1529"/>
        <end position="1547"/>
    </location>
</feature>
<dbReference type="EC" id="2.7.8.2" evidence="13"/>
<dbReference type="PANTHER" id="PTHR10414">
    <property type="entry name" value="ETHANOLAMINEPHOSPHOTRANSFERASE"/>
    <property type="match status" value="1"/>
</dbReference>
<protein>
    <recommendedName>
        <fullName evidence="13">diacylglycerol cholinephosphotransferase</fullName>
        <ecNumber evidence="13">2.7.8.2</ecNumber>
    </recommendedName>
</protein>
<feature type="compositionally biased region" description="Low complexity" evidence="16">
    <location>
        <begin position="469"/>
        <end position="482"/>
    </location>
</feature>
<dbReference type="GO" id="GO:0004307">
    <property type="term" value="F:ethanolaminephosphotransferase activity"/>
    <property type="evidence" value="ECO:0007669"/>
    <property type="project" value="TreeGrafter"/>
</dbReference>
<dbReference type="PROSITE" id="PS00379">
    <property type="entry name" value="CDP_ALCOHOL_P_TRANSF"/>
    <property type="match status" value="1"/>
</dbReference>
<name>A0A7R8W7N1_9CRUS</name>
<feature type="region of interest" description="Disordered" evidence="16">
    <location>
        <begin position="552"/>
        <end position="799"/>
    </location>
</feature>
<sequence length="1593" mass="172311">MDPRWPSYSSSHYIQAAAASSPYNVAPTYQVQQGGAYNAQITPAVQIPSWPGVGQSLLQVPNKSYDLNGSLTSGNVAYISAYQQSSNLQQASVTYSQAAGGYVVSAPKLLNAQAVISTSDTSSYQSSSPSPYTTPPPSSSSNANHQSNRRATASGSTSRSDALDSLSSLLPRVSESSRRGVSHQSPSLAWPLSTATEPRALDYSATSALGQSHQPHQSSGAAEVSVIYRPTPQTLPKFHQQQPDSQPQRPQPVPTPSRRRKSQQPQQIQHLSSTPQPPQHQTFHQLQPLAASSISNHASSSSTSNQKSSNRSSHGSSRRSDHLSSPSMADLSSPVHRLMSSQVGSSPKKSSSSIAHLQPSQQIHHPPLQHHSTIFQDNSAASLTSDSSTFGLACEIEAFTNATFSSASTSAAANNSSTANEEMSPPSLTPLLPCTFPPSHSSASTASPSSNFSASLAAVLHASQQAAAAAAYQHQQQHYQQQNPSAAHHHPSFLPPAAHFAQHHSLAAAAAASVAHQGGHSPAASQPQPPAQEEVDPELKDLIEEASMVYPSAAEMGGPGNGEEDDKKDDKKQASGPGYLDSFEKFITGGSASKEPAAPVQKPPPKPYIPPPSLPRPPPRRRLDDDDDDDFGGRRGFGYSSSKKRSYSSSGMNRGSSFRGRGGSGAASSKPKPKKRKSGDGDDDVKFTSDDMGDESLPRRASSRNKAKEAVSNMKKYADHGSDEEPDIQDSENEEDPEWGPGARHDDSDPDDFRRGGKKKVKRPSSVGSSGSGSGASGPKVNRVAPMPQVGDPSNSTKAFRSASDSLLDVDTTGGEFQTGSFVVLKSDLKDLTFPIWKVEGKFLLHRFEAAPENPAMFKACQSYTSWANDSRNKYHPVPVNRQSATQVVLEDSSAFKFFAESFAKTKGLQESFEVYVQSLISQALDSNFLREIYADNDDYFLPRIAAVEAQSQSRADAILAEVSWPLHVVTSIRAWPGVNITFQQHSSSETEPTLCVCGAPKSQFLAQMYGQTYDRTTLQGIVATEDLQKHKSFKVCRDCKPKLRLFSTLVHQKYNLYVRCATRVSRAKSDDSSKDTTQILNDLLAEDVWLSALFTETQFEWALGILSVSCLAGQAVHGLFGHVARSPAGYVFLLTHSVLVSMMSHQRGGSYDAVILRPQQLKKLTEHTYKCQNSSLMDPVMQPFWNWLVLQVPLWLAPNLITILGLSVNISAAVLLLFFSPDCKQEVPWWACLLNALGLFLYQSLDAIDGKQARRTGTSSPLGELFDHGCDALSSVFVVLSTCVATGMGTIPNWMLFECLSTMVLFYMSHWQTYVSGSLRFGWFDVTEAQFSVILVNIISAVLGVGFWSTPLPIPGIHVPLKVLIIVTGLISAIGFLVGNLGTILSGGVGKNGSTVAMLDMPVNQSFVYFLAAFATLSFYSYLRVILTEGAGKNGSTVAGTSVLGPVIPIALVIIPCIMINSKSVHGIFYENPCVYVLAFGALFCKVTIKLVVASMTKSELNNFDSCMIGPLMIFLNQYFNFFLREDLVLWICLLWCWIDLLRYCGRVCIEICDHFDISLFTIPYPPPSAAAPPAGVKTRSKKSQKSSSKLD</sequence>
<feature type="region of interest" description="Disordered" evidence="16">
    <location>
        <begin position="415"/>
        <end position="450"/>
    </location>
</feature>
<feature type="transmembrane region" description="Helical" evidence="17">
    <location>
        <begin position="1408"/>
        <end position="1428"/>
    </location>
</feature>
<evidence type="ECO:0000256" key="10">
    <source>
        <dbReference type="ARBA" id="ARBA00036651"/>
    </source>
</evidence>
<feature type="transmembrane region" description="Helical" evidence="17">
    <location>
        <begin position="1364"/>
        <end position="1388"/>
    </location>
</feature>
<evidence type="ECO:0000256" key="1">
    <source>
        <dbReference type="ARBA" id="ARBA00004141"/>
    </source>
</evidence>
<dbReference type="OrthoDB" id="196717at2759"/>
<comment type="catalytic activity">
    <reaction evidence="9">
        <text>1-hexadecanoyl-2-(4Z,7Z,10Z,13Z,16Z,19Z-docosahexaenoyl)-sn-glycerol + CDP-choline = 1-hexadecanoyl-2-(4Z,7Z,10Z,13Z,16Z,19Z-docosahexaenoyl)-sn-glycero-3-phosphocholine + CMP + H(+)</text>
        <dbReference type="Rhea" id="RHEA:54332"/>
        <dbReference type="ChEBI" id="CHEBI:15378"/>
        <dbReference type="ChEBI" id="CHEBI:58779"/>
        <dbReference type="ChEBI" id="CHEBI:60377"/>
        <dbReference type="ChEBI" id="CHEBI:74963"/>
        <dbReference type="ChEBI" id="CHEBI:82949"/>
    </reaction>
    <physiologicalReaction direction="left-to-right" evidence="9">
        <dbReference type="Rhea" id="RHEA:54333"/>
    </physiologicalReaction>
</comment>
<evidence type="ECO:0000256" key="14">
    <source>
        <dbReference type="ARBA" id="ARBA00048570"/>
    </source>
</evidence>
<evidence type="ECO:0000259" key="18">
    <source>
        <dbReference type="Pfam" id="PF13926"/>
    </source>
</evidence>
<evidence type="ECO:0000256" key="11">
    <source>
        <dbReference type="ARBA" id="ARBA00036890"/>
    </source>
</evidence>
<comment type="similarity">
    <text evidence="2 15">Belongs to the CDP-alcohol phosphatidyltransferase class-I family.</text>
</comment>
<dbReference type="InterPro" id="IPR043130">
    <property type="entry name" value="CDP-OH_PTrfase_TM_dom"/>
</dbReference>
<feature type="transmembrane region" description="Helical" evidence="17">
    <location>
        <begin position="1332"/>
        <end position="1352"/>
    </location>
</feature>
<evidence type="ECO:0000256" key="3">
    <source>
        <dbReference type="ARBA" id="ARBA00022679"/>
    </source>
</evidence>
<feature type="transmembrane region" description="Helical" evidence="17">
    <location>
        <begin position="1228"/>
        <end position="1246"/>
    </location>
</feature>
<comment type="subcellular location">
    <subcellularLocation>
        <location evidence="1">Membrane</location>
        <topology evidence="1">Multi-pass membrane protein</topology>
    </subcellularLocation>
</comment>
<evidence type="ECO:0000313" key="19">
    <source>
        <dbReference type="EMBL" id="CAD7226455.1"/>
    </source>
</evidence>
<evidence type="ECO:0000256" key="2">
    <source>
        <dbReference type="ARBA" id="ARBA00010441"/>
    </source>
</evidence>
<feature type="compositionally biased region" description="Pro residues" evidence="16">
    <location>
        <begin position="601"/>
        <end position="617"/>
    </location>
</feature>
<feature type="compositionally biased region" description="Low complexity" evidence="16">
    <location>
        <begin position="149"/>
        <end position="170"/>
    </location>
</feature>
<dbReference type="GO" id="GO:0005794">
    <property type="term" value="C:Golgi apparatus"/>
    <property type="evidence" value="ECO:0007669"/>
    <property type="project" value="TreeGrafter"/>
</dbReference>
<comment type="catalytic activity">
    <reaction evidence="10">
        <text>1,2-dioctanoyl-sn-glycerol + CDP-choline = 1,2-dioctanoyl-sn-glycero-3-phosphocholine + CMP + H(+)</text>
        <dbReference type="Rhea" id="RHEA:54232"/>
        <dbReference type="ChEBI" id="CHEBI:15378"/>
        <dbReference type="ChEBI" id="CHEBI:58779"/>
        <dbReference type="ChEBI" id="CHEBI:60377"/>
        <dbReference type="ChEBI" id="CHEBI:76979"/>
        <dbReference type="ChEBI" id="CHEBI:78228"/>
    </reaction>
    <physiologicalReaction direction="left-to-right" evidence="10">
        <dbReference type="Rhea" id="RHEA:54233"/>
    </physiologicalReaction>
</comment>
<feature type="compositionally biased region" description="Low complexity" evidence="16">
    <location>
        <begin position="340"/>
        <end position="353"/>
    </location>
</feature>
<keyword evidence="5 17" id="KW-1133">Transmembrane helix</keyword>
<dbReference type="FunFam" id="1.20.120.1760:FF:000002">
    <property type="entry name" value="Choline/ethanolamine phosphotransferase 1"/>
    <property type="match status" value="1"/>
</dbReference>
<feature type="compositionally biased region" description="Low complexity" evidence="16">
    <location>
        <begin position="637"/>
        <end position="659"/>
    </location>
</feature>
<keyword evidence="7" id="KW-0443">Lipid metabolism</keyword>
<dbReference type="Pfam" id="PF13926">
    <property type="entry name" value="DUF4211"/>
    <property type="match status" value="1"/>
</dbReference>
<dbReference type="InterPro" id="IPR025451">
    <property type="entry name" value="DUF4211"/>
</dbReference>
<feature type="compositionally biased region" description="Basic and acidic residues" evidence="16">
    <location>
        <begin position="678"/>
        <end position="689"/>
    </location>
</feature>
<keyword evidence="8" id="KW-1208">Phospholipid metabolism</keyword>
<evidence type="ECO:0000256" key="8">
    <source>
        <dbReference type="ARBA" id="ARBA00023264"/>
    </source>
</evidence>
<feature type="transmembrane region" description="Helical" evidence="17">
    <location>
        <begin position="1440"/>
        <end position="1463"/>
    </location>
</feature>
<dbReference type="Gene3D" id="1.20.120.1760">
    <property type="match status" value="1"/>
</dbReference>
<comment type="catalytic activity">
    <reaction evidence="11">
        <text>1-hexadecanoyl-2-(9Z-octadecenoyl)-sn-glycerol + CDP-choline = 1-hexadecanoyl-2-(9Z-octadecenoyl)-sn-glycero-3-phosphocholine + CMP + H(+)</text>
        <dbReference type="Rhea" id="RHEA:54244"/>
        <dbReference type="ChEBI" id="CHEBI:15378"/>
        <dbReference type="ChEBI" id="CHEBI:58779"/>
        <dbReference type="ChEBI" id="CHEBI:60377"/>
        <dbReference type="ChEBI" id="CHEBI:73001"/>
        <dbReference type="ChEBI" id="CHEBI:75466"/>
    </reaction>
    <physiologicalReaction direction="left-to-right" evidence="11">
        <dbReference type="Rhea" id="RHEA:54245"/>
    </physiologicalReaction>
</comment>
<dbReference type="InterPro" id="IPR014472">
    <property type="entry name" value="CHOPT"/>
</dbReference>
<proteinExistence type="inferred from homology"/>
<dbReference type="EMBL" id="OB660834">
    <property type="protein sequence ID" value="CAD7226455.1"/>
    <property type="molecule type" value="Genomic_DNA"/>
</dbReference>
<feature type="domain" description="DUF4211" evidence="18">
    <location>
        <begin position="901"/>
        <end position="1019"/>
    </location>
</feature>
<dbReference type="Pfam" id="PF01066">
    <property type="entry name" value="CDP-OH_P_transf"/>
    <property type="match status" value="1"/>
</dbReference>
<dbReference type="GO" id="GO:0006646">
    <property type="term" value="P:phosphatidylethanolamine biosynthetic process"/>
    <property type="evidence" value="ECO:0007669"/>
    <property type="project" value="TreeGrafter"/>
</dbReference>
<comment type="pathway">
    <text evidence="12">Phospholipid metabolism; phosphatidylcholine biosynthesis; phosphatidylcholine from phosphocholine: step 2/2.</text>
</comment>
<evidence type="ECO:0000256" key="13">
    <source>
        <dbReference type="ARBA" id="ARBA00038987"/>
    </source>
</evidence>
<feature type="transmembrane region" description="Helical" evidence="17">
    <location>
        <begin position="1196"/>
        <end position="1221"/>
    </location>
</feature>
<feature type="transmembrane region" description="Helical" evidence="17">
    <location>
        <begin position="1266"/>
        <end position="1288"/>
    </location>
</feature>
<feature type="compositionally biased region" description="Polar residues" evidence="16">
    <location>
        <begin position="354"/>
        <end position="363"/>
    </location>
</feature>
<dbReference type="GO" id="GO:0005789">
    <property type="term" value="C:endoplasmic reticulum membrane"/>
    <property type="evidence" value="ECO:0007669"/>
    <property type="project" value="TreeGrafter"/>
</dbReference>
<comment type="catalytic activity">
    <reaction evidence="14">
        <text>CDP-choline + a 1,2-diacyl-sn-glycerol = a 1,2-diacyl-sn-glycero-3-phosphocholine + CMP + H(+)</text>
        <dbReference type="Rhea" id="RHEA:32939"/>
        <dbReference type="ChEBI" id="CHEBI:15378"/>
        <dbReference type="ChEBI" id="CHEBI:17815"/>
        <dbReference type="ChEBI" id="CHEBI:57643"/>
        <dbReference type="ChEBI" id="CHEBI:58779"/>
        <dbReference type="ChEBI" id="CHEBI:60377"/>
        <dbReference type="EC" id="2.7.8.2"/>
    </reaction>
    <physiologicalReaction direction="left-to-right" evidence="14">
        <dbReference type="Rhea" id="RHEA:32940"/>
    </physiologicalReaction>
</comment>
<evidence type="ECO:0000256" key="15">
    <source>
        <dbReference type="RuleBase" id="RU003750"/>
    </source>
</evidence>
<feature type="compositionally biased region" description="Low complexity" evidence="16">
    <location>
        <begin position="263"/>
        <end position="315"/>
    </location>
</feature>
<keyword evidence="4 17" id="KW-0812">Transmembrane</keyword>
<feature type="compositionally biased region" description="Low complexity" evidence="16">
    <location>
        <begin position="120"/>
        <end position="131"/>
    </location>
</feature>
<evidence type="ECO:0000256" key="6">
    <source>
        <dbReference type="ARBA" id="ARBA00023136"/>
    </source>
</evidence>
<accession>A0A7R8W7N1</accession>
<organism evidence="19">
    <name type="scientific">Cyprideis torosa</name>
    <dbReference type="NCBI Taxonomy" id="163714"/>
    <lineage>
        <taxon>Eukaryota</taxon>
        <taxon>Metazoa</taxon>
        <taxon>Ecdysozoa</taxon>
        <taxon>Arthropoda</taxon>
        <taxon>Crustacea</taxon>
        <taxon>Oligostraca</taxon>
        <taxon>Ostracoda</taxon>
        <taxon>Podocopa</taxon>
        <taxon>Podocopida</taxon>
        <taxon>Cytherocopina</taxon>
        <taxon>Cytheroidea</taxon>
        <taxon>Cytherideidae</taxon>
        <taxon>Cyprideis</taxon>
    </lineage>
</organism>
<evidence type="ECO:0000256" key="12">
    <source>
        <dbReference type="ARBA" id="ARBA00037890"/>
    </source>
</evidence>
<feature type="transmembrane region" description="Helical" evidence="17">
    <location>
        <begin position="1469"/>
        <end position="1490"/>
    </location>
</feature>
<keyword evidence="7" id="KW-0444">Lipid biosynthesis</keyword>
<dbReference type="PANTHER" id="PTHR10414:SF37">
    <property type="entry name" value="BB IN A BOXCAR, ISOFORM C"/>
    <property type="match status" value="1"/>
</dbReference>
<keyword evidence="3 15" id="KW-0808">Transferase</keyword>
<evidence type="ECO:0000256" key="9">
    <source>
        <dbReference type="ARBA" id="ARBA00036100"/>
    </source>
</evidence>
<evidence type="ECO:0000256" key="16">
    <source>
        <dbReference type="SAM" id="MobiDB-lite"/>
    </source>
</evidence>
<feature type="region of interest" description="Disordered" evidence="16">
    <location>
        <begin position="120"/>
        <end position="193"/>
    </location>
</feature>
<feature type="compositionally biased region" description="Low complexity" evidence="16">
    <location>
        <begin position="497"/>
        <end position="526"/>
    </location>
</feature>
<gene>
    <name evidence="19" type="ORF">CTOB1V02_LOCUS4373</name>
</gene>
<feature type="compositionally biased region" description="Acidic residues" evidence="16">
    <location>
        <begin position="724"/>
        <end position="738"/>
    </location>
</feature>
<evidence type="ECO:0000256" key="17">
    <source>
        <dbReference type="SAM" id="Phobius"/>
    </source>
</evidence>
<reference evidence="19" key="1">
    <citation type="submission" date="2020-11" db="EMBL/GenBank/DDBJ databases">
        <authorList>
            <person name="Tran Van P."/>
        </authorList>
    </citation>
    <scope>NUCLEOTIDE SEQUENCE</scope>
</reference>
<keyword evidence="7" id="KW-0594">Phospholipid biosynthesis</keyword>
<feature type="region of interest" description="Disordered" evidence="16">
    <location>
        <begin position="469"/>
        <end position="535"/>
    </location>
</feature>
<feature type="region of interest" description="Disordered" evidence="16">
    <location>
        <begin position="234"/>
        <end position="365"/>
    </location>
</feature>
<dbReference type="GO" id="GO:0004142">
    <property type="term" value="F:diacylglycerol cholinephosphotransferase activity"/>
    <property type="evidence" value="ECO:0007669"/>
    <property type="project" value="UniProtKB-EC"/>
</dbReference>
<dbReference type="InterPro" id="IPR000462">
    <property type="entry name" value="CDP-OH_P_trans"/>
</dbReference>
<feature type="compositionally biased region" description="Basic and acidic residues" evidence="16">
    <location>
        <begin position="743"/>
        <end position="755"/>
    </location>
</feature>
<evidence type="ECO:0000256" key="4">
    <source>
        <dbReference type="ARBA" id="ARBA00022692"/>
    </source>
</evidence>
<feature type="region of interest" description="Disordered" evidence="16">
    <location>
        <begin position="1571"/>
        <end position="1593"/>
    </location>
</feature>
<evidence type="ECO:0000256" key="7">
    <source>
        <dbReference type="ARBA" id="ARBA00023209"/>
    </source>
</evidence>
<evidence type="ECO:0000256" key="5">
    <source>
        <dbReference type="ARBA" id="ARBA00022989"/>
    </source>
</evidence>
<dbReference type="InterPro" id="IPR048254">
    <property type="entry name" value="CDP_ALCOHOL_P_TRANSF_CS"/>
</dbReference>